<keyword evidence="2" id="KW-0175">Coiled coil</keyword>
<dbReference type="SMART" id="SM00530">
    <property type="entry name" value="HTH_XRE"/>
    <property type="match status" value="1"/>
</dbReference>
<dbReference type="InterPro" id="IPR001387">
    <property type="entry name" value="Cro/C1-type_HTH"/>
</dbReference>
<dbReference type="Pfam" id="PF12844">
    <property type="entry name" value="HTH_19"/>
    <property type="match status" value="1"/>
</dbReference>
<accession>A0AAQ0LXY1</accession>
<dbReference type="Gene3D" id="1.10.260.40">
    <property type="entry name" value="lambda repressor-like DNA-binding domains"/>
    <property type="match status" value="1"/>
</dbReference>
<dbReference type="GO" id="GO:0005829">
    <property type="term" value="C:cytosol"/>
    <property type="evidence" value="ECO:0007669"/>
    <property type="project" value="TreeGrafter"/>
</dbReference>
<dbReference type="PROSITE" id="PS50943">
    <property type="entry name" value="HTH_CROC1"/>
    <property type="match status" value="1"/>
</dbReference>
<name>A0AAQ0LXY1_STAXY</name>
<protein>
    <submittedName>
        <fullName evidence="4">XRE family transcriptional regulator</fullName>
    </submittedName>
</protein>
<dbReference type="InterPro" id="IPR050807">
    <property type="entry name" value="TransReg_Diox_bact_type"/>
</dbReference>
<dbReference type="SUPFAM" id="SSF47413">
    <property type="entry name" value="lambda repressor-like DNA-binding domains"/>
    <property type="match status" value="1"/>
</dbReference>
<evidence type="ECO:0000313" key="4">
    <source>
        <dbReference type="EMBL" id="RIM90997.1"/>
    </source>
</evidence>
<dbReference type="InterPro" id="IPR010982">
    <property type="entry name" value="Lambda_DNA-bd_dom_sf"/>
</dbReference>
<dbReference type="Proteomes" id="UP000285579">
    <property type="component" value="Unassembled WGS sequence"/>
</dbReference>
<dbReference type="PANTHER" id="PTHR46797">
    <property type="entry name" value="HTH-TYPE TRANSCRIPTIONAL REGULATOR"/>
    <property type="match status" value="1"/>
</dbReference>
<proteinExistence type="predicted"/>
<dbReference type="GO" id="GO:0003677">
    <property type="term" value="F:DNA binding"/>
    <property type="evidence" value="ECO:0007669"/>
    <property type="project" value="UniProtKB-KW"/>
</dbReference>
<feature type="domain" description="HTH cro/C1-type" evidence="3">
    <location>
        <begin position="22"/>
        <end position="77"/>
    </location>
</feature>
<evidence type="ECO:0000256" key="2">
    <source>
        <dbReference type="SAM" id="Coils"/>
    </source>
</evidence>
<dbReference type="EMBL" id="QXUI01000011">
    <property type="protein sequence ID" value="RIM90997.1"/>
    <property type="molecule type" value="Genomic_DNA"/>
</dbReference>
<feature type="coiled-coil region" evidence="2">
    <location>
        <begin position="5"/>
        <end position="35"/>
    </location>
</feature>
<dbReference type="PANTHER" id="PTHR46797:SF1">
    <property type="entry name" value="METHYLPHOSPHONATE SYNTHASE"/>
    <property type="match status" value="1"/>
</dbReference>
<evidence type="ECO:0000313" key="5">
    <source>
        <dbReference type="Proteomes" id="UP000285579"/>
    </source>
</evidence>
<evidence type="ECO:0000259" key="3">
    <source>
        <dbReference type="PROSITE" id="PS50943"/>
    </source>
</evidence>
<evidence type="ECO:0000256" key="1">
    <source>
        <dbReference type="ARBA" id="ARBA00023125"/>
    </source>
</evidence>
<gene>
    <name evidence="4" type="ORF">BU104_12765</name>
</gene>
<reference evidence="4 5" key="1">
    <citation type="journal article" date="2016" name="Front. Microbiol.">
        <title>Comprehensive Phylogenetic Analysis of Bovine Non-aureus Staphylococci Species Based on Whole-Genome Sequencing.</title>
        <authorList>
            <person name="Naushad S."/>
            <person name="Barkema H.W."/>
            <person name="Luby C."/>
            <person name="Condas L.A."/>
            <person name="Nobrega D.B."/>
            <person name="Carson D.A."/>
            <person name="De Buck J."/>
        </authorList>
    </citation>
    <scope>NUCLEOTIDE SEQUENCE [LARGE SCALE GENOMIC DNA]</scope>
    <source>
        <strain evidence="4 5">SNUC 1349</strain>
    </source>
</reference>
<dbReference type="CDD" id="cd00093">
    <property type="entry name" value="HTH_XRE"/>
    <property type="match status" value="1"/>
</dbReference>
<keyword evidence="1" id="KW-0238">DNA-binding</keyword>
<comment type="caution">
    <text evidence="4">The sequence shown here is derived from an EMBL/GenBank/DDBJ whole genome shotgun (WGS) entry which is preliminary data.</text>
</comment>
<dbReference type="GO" id="GO:0003700">
    <property type="term" value="F:DNA-binding transcription factor activity"/>
    <property type="evidence" value="ECO:0007669"/>
    <property type="project" value="TreeGrafter"/>
</dbReference>
<organism evidence="4 5">
    <name type="scientific">Staphylococcus xylosus</name>
    <dbReference type="NCBI Taxonomy" id="1288"/>
    <lineage>
        <taxon>Bacteria</taxon>
        <taxon>Bacillati</taxon>
        <taxon>Bacillota</taxon>
        <taxon>Bacilli</taxon>
        <taxon>Bacillales</taxon>
        <taxon>Staphylococcaceae</taxon>
        <taxon>Staphylococcus</taxon>
    </lineage>
</organism>
<sequence length="89" mass="10628">MKGIKMSENKEREFLQEVCKELKNVRKDINLSQEKVSEELGITKSYLSQIENGKRERISVMFVYTLTEYYGVPIEYIFKKVRTRIDKDD</sequence>
<dbReference type="AlphaFoldDB" id="A0AAQ0LXY1"/>